<sequence>MDAVADPTTEDELNLDITLVEEGEAVEALLCSTDNGCDTRKNGDC</sequence>
<dbReference type="RefSeq" id="WP_184635216.1">
    <property type="nucleotide sequence ID" value="NZ_BAABKT010000013.1"/>
</dbReference>
<dbReference type="AlphaFoldDB" id="A0A841EBP2"/>
<evidence type="ECO:0000313" key="2">
    <source>
        <dbReference type="Proteomes" id="UP000578077"/>
    </source>
</evidence>
<keyword evidence="2" id="KW-1185">Reference proteome</keyword>
<dbReference type="Proteomes" id="UP000578077">
    <property type="component" value="Unassembled WGS sequence"/>
</dbReference>
<organism evidence="1 2">
    <name type="scientific">Streptomonospora salina</name>
    <dbReference type="NCBI Taxonomy" id="104205"/>
    <lineage>
        <taxon>Bacteria</taxon>
        <taxon>Bacillati</taxon>
        <taxon>Actinomycetota</taxon>
        <taxon>Actinomycetes</taxon>
        <taxon>Streptosporangiales</taxon>
        <taxon>Nocardiopsidaceae</taxon>
        <taxon>Streptomonospora</taxon>
    </lineage>
</organism>
<proteinExistence type="predicted"/>
<dbReference type="EMBL" id="JACHLY010000001">
    <property type="protein sequence ID" value="MBB5998749.1"/>
    <property type="molecule type" value="Genomic_DNA"/>
</dbReference>
<protein>
    <submittedName>
        <fullName evidence="1">FxLD family lantipeptide</fullName>
    </submittedName>
</protein>
<comment type="caution">
    <text evidence="1">The sequence shown here is derived from an EMBL/GenBank/DDBJ whole genome shotgun (WGS) entry which is preliminary data.</text>
</comment>
<accession>A0A841EBP2</accession>
<reference evidence="1 2" key="1">
    <citation type="submission" date="2020-08" db="EMBL/GenBank/DDBJ databases">
        <title>Sequencing the genomes of 1000 actinobacteria strains.</title>
        <authorList>
            <person name="Klenk H.-P."/>
        </authorList>
    </citation>
    <scope>NUCLEOTIDE SEQUENCE [LARGE SCALE GENOMIC DNA]</scope>
    <source>
        <strain evidence="1 2">DSM 44593</strain>
    </source>
</reference>
<gene>
    <name evidence="1" type="ORF">HNR25_002500</name>
</gene>
<name>A0A841EBP2_9ACTN</name>
<evidence type="ECO:0000313" key="1">
    <source>
        <dbReference type="EMBL" id="MBB5998749.1"/>
    </source>
</evidence>